<dbReference type="InterPro" id="IPR009030">
    <property type="entry name" value="Growth_fac_rcpt_cys_sf"/>
</dbReference>
<dbReference type="PANTHER" id="PTHR46093:SF18">
    <property type="entry name" value="FIBRONECTIN TYPE-III DOMAIN-CONTAINING PROTEIN"/>
    <property type="match status" value="1"/>
</dbReference>
<sequence>MLLSVIFPLHFVYCEIGKVTDAWDSFPKTGTPPSPRSKAVAINLNSVAGFEHNVLVFGGQNARGDILKDMFVFNTKLQKWSPFVVNGLTETPGAVDACTCLIDSTIYLWGGMGVNGFYNDMWKFDINTQIWSTVAQSGTIPAARQAAHFAYTADFLFICGGRTADGKTNDVHKYDVSKQKWYQVIEETKSAEENDNPPTRSNGGAYADDKYFYLFGGYTSKGDQSFGVYRIKHSTDSPTWEKVPYDTPTEPSPREGSGWCVNGKIVACYGGYLFSDGQTDYKNDAVFLDFTNAAADTDPSISYTKVDFPADTFLDEALETLEEWQDFNPNAVANRYQRFSCALTTTSSADSYFLFGGLTDTLVNGDAILITPNEEPTKFTLISAPIPNIPSPRSGHKSVIALGRMWIFGGRGGTNGQLLNDLYSFDVQTHTWEVHTNPASPSPPAREQYSIAEHSGRLIIFGGKGTNALTGEVSGQNDLWQYSINENRWEQISILGGTQPLGRYGSSMVCLHKTLFVYGGRFDNTQVSNELWAFSLVTRSWTKMTLEYSKQMATNHQLTYAQAKAYRLNSTSQFQTPSRSLLNHPRRFQTGRSSDKSTNDVYIPVGREECYIFTQAVGDNDYLIIGGGVAQSIASLLTLDKFLLPPESDPTATTVFYSDPPTLDLTKYDDLPLYYKAFTVPVHDGFVSFAGLEVDNAKARLNHWTVDDFSKITFVSDDDKKDKVDFHLPFISGGSAALCGRELFTFGGNIVGKKLPADGQFHNQMFRFELVKDTFSCSPGTHSTDPGRAPVGCSLCQTGSFNGKWNSSECTKCRAGSYNPSPGGIKGYHCVSCPNGFFNDAEGADVCGKCQEHQYCPAGSTSKTNQKPVLDLNMFQQPPRYQTKDHLSTMWMIIPYAGGVTVGAIVAFIFLCCPCTRHNLWRLDFFSSDHNDSLDDITHSSPKILRKTKLGGFVCIIFVCFVIGAIVSLVFEFFFNNITETKTLITGTMTTALDSHKIVTQSAEFSLTLLDFNGKCTATNILGEKGECQDISVTSHNLESKHGDKSLPLTATCLPLSSANSFRDPSVNCNVTLTAPNTEIRFDDTGSFPFIEFTVDSDSALCYGMTAQVKLDTGIDFGEKVRSDSLSAMALMQLDSEGRVFKGPESTDFGFTIMPSLYTDKKDKKHPGYFVAATHPKGGSKSLPDELFMQFGIKARINLTKDLNVVLTDRVMRQKIPAFLSNLMSTVGGFMGTFGMVVMVMEVIEAMSLPCCNRPKRRLFSVFKDEYMADEPLLMKRGEDQTVSLNTVPSYQGTI</sequence>
<evidence type="ECO:0000313" key="5">
    <source>
        <dbReference type="Proteomes" id="UP001281761"/>
    </source>
</evidence>
<feature type="transmembrane region" description="Helical" evidence="3">
    <location>
        <begin position="950"/>
        <end position="975"/>
    </location>
</feature>
<evidence type="ECO:0000256" key="1">
    <source>
        <dbReference type="ARBA" id="ARBA00022441"/>
    </source>
</evidence>
<dbReference type="SMART" id="SM01411">
    <property type="entry name" value="Ephrin_rec_like"/>
    <property type="match status" value="2"/>
</dbReference>
<gene>
    <name evidence="4" type="ORF">BLNAU_12555</name>
</gene>
<keyword evidence="3" id="KW-0812">Transmembrane</keyword>
<name>A0ABQ9XNR3_9EUKA</name>
<dbReference type="Proteomes" id="UP001281761">
    <property type="component" value="Unassembled WGS sequence"/>
</dbReference>
<dbReference type="SUPFAM" id="SSF57184">
    <property type="entry name" value="Growth factor receptor domain"/>
    <property type="match status" value="1"/>
</dbReference>
<dbReference type="Pfam" id="PF24681">
    <property type="entry name" value="Kelch_KLHDC2_KLHL20_DRC7"/>
    <property type="match status" value="2"/>
</dbReference>
<protein>
    <submittedName>
        <fullName evidence="4">Tip elongation aberrant protein 1</fullName>
    </submittedName>
</protein>
<keyword evidence="3" id="KW-0472">Membrane</keyword>
<reference evidence="4 5" key="1">
    <citation type="journal article" date="2022" name="bioRxiv">
        <title>Genomics of Preaxostyla Flagellates Illuminates Evolutionary Transitions and the Path Towards Mitochondrial Loss.</title>
        <authorList>
            <person name="Novak L.V.F."/>
            <person name="Treitli S.C."/>
            <person name="Pyrih J."/>
            <person name="Halakuc P."/>
            <person name="Pipaliya S.V."/>
            <person name="Vacek V."/>
            <person name="Brzon O."/>
            <person name="Soukal P."/>
            <person name="Eme L."/>
            <person name="Dacks J.B."/>
            <person name="Karnkowska A."/>
            <person name="Elias M."/>
            <person name="Hampl V."/>
        </authorList>
    </citation>
    <scope>NUCLEOTIDE SEQUENCE [LARGE SCALE GENOMIC DNA]</scope>
    <source>
        <strain evidence="4">NAU3</strain>
        <tissue evidence="4">Gut</tissue>
    </source>
</reference>
<dbReference type="EMBL" id="JARBJD010000103">
    <property type="protein sequence ID" value="KAK2952449.1"/>
    <property type="molecule type" value="Genomic_DNA"/>
</dbReference>
<keyword evidence="3" id="KW-1133">Transmembrane helix</keyword>
<evidence type="ECO:0000256" key="2">
    <source>
        <dbReference type="ARBA" id="ARBA00022737"/>
    </source>
</evidence>
<evidence type="ECO:0000256" key="3">
    <source>
        <dbReference type="SAM" id="Phobius"/>
    </source>
</evidence>
<dbReference type="SUPFAM" id="SSF117281">
    <property type="entry name" value="Kelch motif"/>
    <property type="match status" value="2"/>
</dbReference>
<keyword evidence="2" id="KW-0677">Repeat</keyword>
<organism evidence="4 5">
    <name type="scientific">Blattamonas nauphoetae</name>
    <dbReference type="NCBI Taxonomy" id="2049346"/>
    <lineage>
        <taxon>Eukaryota</taxon>
        <taxon>Metamonada</taxon>
        <taxon>Preaxostyla</taxon>
        <taxon>Oxymonadida</taxon>
        <taxon>Blattamonas</taxon>
    </lineage>
</organism>
<keyword evidence="5" id="KW-1185">Reference proteome</keyword>
<dbReference type="InterPro" id="IPR015915">
    <property type="entry name" value="Kelch-typ_b-propeller"/>
</dbReference>
<evidence type="ECO:0000313" key="4">
    <source>
        <dbReference type="EMBL" id="KAK2952449.1"/>
    </source>
</evidence>
<feature type="transmembrane region" description="Helical" evidence="3">
    <location>
        <begin position="890"/>
        <end position="913"/>
    </location>
</feature>
<proteinExistence type="predicted"/>
<dbReference type="PANTHER" id="PTHR46093">
    <property type="entry name" value="ACYL-COA-BINDING DOMAIN-CONTAINING PROTEIN 5"/>
    <property type="match status" value="1"/>
</dbReference>
<dbReference type="Gene3D" id="2.120.10.80">
    <property type="entry name" value="Kelch-type beta propeller"/>
    <property type="match status" value="2"/>
</dbReference>
<comment type="caution">
    <text evidence="4">The sequence shown here is derived from an EMBL/GenBank/DDBJ whole genome shotgun (WGS) entry which is preliminary data.</text>
</comment>
<keyword evidence="1" id="KW-0880">Kelch repeat</keyword>
<accession>A0ABQ9XNR3</accession>